<accession>A0A5B8UMT4</accession>
<organism evidence="2 3">
    <name type="scientific">Flavisolibacter ginsenosidimutans</name>
    <dbReference type="NCBI Taxonomy" id="661481"/>
    <lineage>
        <taxon>Bacteria</taxon>
        <taxon>Pseudomonadati</taxon>
        <taxon>Bacteroidota</taxon>
        <taxon>Chitinophagia</taxon>
        <taxon>Chitinophagales</taxon>
        <taxon>Chitinophagaceae</taxon>
        <taxon>Flavisolibacter</taxon>
    </lineage>
</organism>
<proteinExistence type="predicted"/>
<evidence type="ECO:0008006" key="4">
    <source>
        <dbReference type="Google" id="ProtNLM"/>
    </source>
</evidence>
<name>A0A5B8UMT4_9BACT</name>
<dbReference type="KEGG" id="fgg:FSB75_19210"/>
<protein>
    <recommendedName>
        <fullName evidence="4">DUF885 domain-containing protein</fullName>
    </recommendedName>
</protein>
<feature type="signal peptide" evidence="1">
    <location>
        <begin position="1"/>
        <end position="22"/>
    </location>
</feature>
<evidence type="ECO:0000313" key="3">
    <source>
        <dbReference type="Proteomes" id="UP000321204"/>
    </source>
</evidence>
<feature type="chain" id="PRO_5023135738" description="DUF885 domain-containing protein" evidence="1">
    <location>
        <begin position="23"/>
        <end position="339"/>
    </location>
</feature>
<gene>
    <name evidence="2" type="ORF">FSB75_19210</name>
</gene>
<dbReference type="Proteomes" id="UP000321204">
    <property type="component" value="Chromosome"/>
</dbReference>
<keyword evidence="1" id="KW-0732">Signal</keyword>
<keyword evidence="3" id="KW-1185">Reference proteome</keyword>
<evidence type="ECO:0000313" key="2">
    <source>
        <dbReference type="EMBL" id="QEC57944.1"/>
    </source>
</evidence>
<dbReference type="AlphaFoldDB" id="A0A5B8UMT4"/>
<sequence>MRFYKKLFVFVLMLALAGSSRAQSIADIPFKELLEKMPLLPKDLAAAQQAYGKLGFGEIPTDYKSAMSEIEAIKKQGLKPLFDYFQANAKKAAADQKFRLKFSAEEQRLLRDFATLNASWEESSFSIFSDWIDHRPGITKQSWTKINAPLSGAGQGLHEQLVRIENSVNWERFFDEAREREPMILSDPKINVLNEQYTKELTAVPKKKVKLFEGFDALADVSDPDKSIAVTKKWSGTIQAEYGDYYRDQYAWWSVNLARFKTAAAQLDGILQATNFGKNLAGNDKQLLPVIADVQERVMAMLYHLHYTAARISGIVTQVAANRLATEQAIDNFKKIPAQ</sequence>
<evidence type="ECO:0000256" key="1">
    <source>
        <dbReference type="SAM" id="SignalP"/>
    </source>
</evidence>
<dbReference type="EMBL" id="CP042433">
    <property type="protein sequence ID" value="QEC57944.1"/>
    <property type="molecule type" value="Genomic_DNA"/>
</dbReference>
<reference evidence="2 3" key="1">
    <citation type="journal article" date="2015" name="Int. J. Syst. Evol. Microbiol.">
        <title>Flavisolibacter ginsenosidimutans sp. nov., with ginsenoside-converting activity isolated from soil used for cultivating ginseng.</title>
        <authorList>
            <person name="Zhao Y."/>
            <person name="Liu Q."/>
            <person name="Kang M.S."/>
            <person name="Jin F."/>
            <person name="Yu H."/>
            <person name="Im W.T."/>
        </authorList>
    </citation>
    <scope>NUCLEOTIDE SEQUENCE [LARGE SCALE GENOMIC DNA]</scope>
    <source>
        <strain evidence="2 3">Gsoil 636</strain>
    </source>
</reference>
<dbReference type="RefSeq" id="WP_146790794.1">
    <property type="nucleotide sequence ID" value="NZ_BAABIO010000003.1"/>
</dbReference>